<proteinExistence type="inferred from homology"/>
<dbReference type="Gene3D" id="1.20.58.220">
    <property type="entry name" value="Phosphate transport system protein phou homolog 2, domain 2"/>
    <property type="match status" value="1"/>
</dbReference>
<reference evidence="3" key="1">
    <citation type="submission" date="2017-08" db="EMBL/GenBank/DDBJ databases">
        <title>Draft genome sequence of Lactococcus sp. strain Rs-Y01, isolated from the gut of the lower termite Reticulitermes speratus.</title>
        <authorList>
            <person name="Ohkuma M."/>
            <person name="Yuki M."/>
        </authorList>
    </citation>
    <scope>NUCLEOTIDE SEQUENCE [LARGE SCALE GENOMIC DNA]</scope>
    <source>
        <strain evidence="3">Rs-Y01</strain>
    </source>
</reference>
<dbReference type="InterPro" id="IPR052912">
    <property type="entry name" value="UPF0111_domain"/>
</dbReference>
<dbReference type="EMBL" id="BEDT01000001">
    <property type="protein sequence ID" value="GAX47157.1"/>
    <property type="molecule type" value="Genomic_DNA"/>
</dbReference>
<dbReference type="Pfam" id="PF01865">
    <property type="entry name" value="PhoU_div"/>
    <property type="match status" value="1"/>
</dbReference>
<dbReference type="RefSeq" id="WP_094784193.1">
    <property type="nucleotide sequence ID" value="NZ_BEDT01000001.1"/>
</dbReference>
<evidence type="ECO:0000313" key="2">
    <source>
        <dbReference type="EMBL" id="GAX47157.1"/>
    </source>
</evidence>
<dbReference type="OrthoDB" id="9797568at2"/>
<sequence>MIRKKQFDYFAAMKDIAHLSHEAATALQTSIADYDYESFIVKSEAVHEIEHQGDTYANDIYEQLAVTFMTPIDREDIALLTDVLDDVLDGINEFTYLLENLVIRELRPGVREFIETIVAATEAVEVATGEFSKFKNSKKLKEHVKTVKTLEKGADRLYSEMTKELYTHEKDAIEIIKWRDVYNKLEKIVNDAESCVKVIKSLVIKNS</sequence>
<comment type="caution">
    <text evidence="2">The sequence shown here is derived from an EMBL/GenBank/DDBJ whole genome shotgun (WGS) entry which is preliminary data.</text>
</comment>
<name>A0A224WYG5_9LACT</name>
<evidence type="ECO:0008006" key="4">
    <source>
        <dbReference type="Google" id="ProtNLM"/>
    </source>
</evidence>
<gene>
    <name evidence="2" type="ORF">RsY01_739</name>
</gene>
<comment type="similarity">
    <text evidence="1">Belongs to the UPF0111 family.</text>
</comment>
<protein>
    <recommendedName>
        <fullName evidence="4">Phosphate transport regulator</fullName>
    </recommendedName>
</protein>
<keyword evidence="3" id="KW-1185">Reference proteome</keyword>
<dbReference type="PANTHER" id="PTHR37298:SF1">
    <property type="entry name" value="UPF0111 PROTEIN YKAA"/>
    <property type="match status" value="1"/>
</dbReference>
<dbReference type="InterPro" id="IPR038078">
    <property type="entry name" value="PhoU-like_sf"/>
</dbReference>
<dbReference type="AlphaFoldDB" id="A0A224WYG5"/>
<dbReference type="PANTHER" id="PTHR37298">
    <property type="entry name" value="UPF0111 PROTEIN YKAA"/>
    <property type="match status" value="1"/>
</dbReference>
<dbReference type="Proteomes" id="UP000218689">
    <property type="component" value="Unassembled WGS sequence"/>
</dbReference>
<evidence type="ECO:0000256" key="1">
    <source>
        <dbReference type="ARBA" id="ARBA00008591"/>
    </source>
</evidence>
<organism evidence="2 3">
    <name type="scientific">Pseudolactococcus reticulitermitis</name>
    <dbReference type="NCBI Taxonomy" id="2025039"/>
    <lineage>
        <taxon>Bacteria</taxon>
        <taxon>Bacillati</taxon>
        <taxon>Bacillota</taxon>
        <taxon>Bacilli</taxon>
        <taxon>Lactobacillales</taxon>
        <taxon>Streptococcaceae</taxon>
        <taxon>Pseudolactococcus</taxon>
    </lineage>
</organism>
<dbReference type="InterPro" id="IPR018445">
    <property type="entry name" value="Put_Phosphate_transp_reg"/>
</dbReference>
<evidence type="ECO:0000313" key="3">
    <source>
        <dbReference type="Proteomes" id="UP000218689"/>
    </source>
</evidence>
<accession>A0A224WYG5</accession>